<evidence type="ECO:0000313" key="11">
    <source>
        <dbReference type="EMBL" id="KNC87232.1"/>
    </source>
</evidence>
<dbReference type="InterPro" id="IPR018247">
    <property type="entry name" value="EF_Hand_1_Ca_BS"/>
</dbReference>
<dbReference type="OrthoDB" id="415460at2759"/>
<dbReference type="STRING" id="667725.A0A0L0GDX8"/>
<dbReference type="PANTHER" id="PTHR11003:SF291">
    <property type="entry name" value="IP11374P"/>
    <property type="match status" value="1"/>
</dbReference>
<dbReference type="SUPFAM" id="SSF47473">
    <property type="entry name" value="EF-hand"/>
    <property type="match status" value="1"/>
</dbReference>
<keyword evidence="8" id="KW-0407">Ion channel</keyword>
<dbReference type="PROSITE" id="PS50222">
    <property type="entry name" value="EF_HAND_2"/>
    <property type="match status" value="2"/>
</dbReference>
<dbReference type="RefSeq" id="XP_014161134.1">
    <property type="nucleotide sequence ID" value="XM_014305659.1"/>
</dbReference>
<dbReference type="InterPro" id="IPR003280">
    <property type="entry name" value="2pore_dom_K_chnl"/>
</dbReference>
<dbReference type="Pfam" id="PF07885">
    <property type="entry name" value="Ion_trans_2"/>
    <property type="match status" value="2"/>
</dbReference>
<dbReference type="Gene3D" id="1.10.287.70">
    <property type="match status" value="2"/>
</dbReference>
<evidence type="ECO:0000256" key="2">
    <source>
        <dbReference type="ARBA" id="ARBA00022448"/>
    </source>
</evidence>
<sequence>MQCPAEEESLLLGDTKVSNSVDERSPLTLAFPYIKGFGICALFSCASAGLMMLIEPKTFTGFLVALHFAISTMLTVGYGTVTPKTDVGKIIVCFIVLLWLMWISTLAVNSVTYLIFESKAKREVLSEHHYYGRIVQNAAVIVGLLTIGALSFYKLENHTLIDSFYWALVTVTTEGYGDLTETHESTKIFNIFFMFFGVISFAIAASNIVGEVVQLQLMHRLKETKAGGVTREMVESMDTDKDGQVSKLEFLIHMLIEQEKCEQEDIDELLQVFGSIDVDGDGVLSQKDIINKIARAVVRVD</sequence>
<dbReference type="SUPFAM" id="SSF81324">
    <property type="entry name" value="Voltage-gated potassium channels"/>
    <property type="match status" value="2"/>
</dbReference>
<dbReference type="GO" id="GO:0015271">
    <property type="term" value="F:outward rectifier potassium channel activity"/>
    <property type="evidence" value="ECO:0007669"/>
    <property type="project" value="TreeGrafter"/>
</dbReference>
<keyword evidence="6" id="KW-0406">Ion transport</keyword>
<dbReference type="CDD" id="cd00051">
    <property type="entry name" value="EFh"/>
    <property type="match status" value="1"/>
</dbReference>
<dbReference type="EMBL" id="KQ241618">
    <property type="protein sequence ID" value="KNC87232.1"/>
    <property type="molecule type" value="Genomic_DNA"/>
</dbReference>
<evidence type="ECO:0000256" key="3">
    <source>
        <dbReference type="ARBA" id="ARBA00022692"/>
    </source>
</evidence>
<proteinExistence type="predicted"/>
<dbReference type="PROSITE" id="PS00018">
    <property type="entry name" value="EF_HAND_1"/>
    <property type="match status" value="2"/>
</dbReference>
<dbReference type="GO" id="GO:0005509">
    <property type="term" value="F:calcium ion binding"/>
    <property type="evidence" value="ECO:0007669"/>
    <property type="project" value="InterPro"/>
</dbReference>
<dbReference type="Proteomes" id="UP000054560">
    <property type="component" value="Unassembled WGS sequence"/>
</dbReference>
<dbReference type="GO" id="GO:0005886">
    <property type="term" value="C:plasma membrane"/>
    <property type="evidence" value="ECO:0007669"/>
    <property type="project" value="TreeGrafter"/>
</dbReference>
<evidence type="ECO:0000256" key="6">
    <source>
        <dbReference type="ARBA" id="ARBA00023065"/>
    </source>
</evidence>
<dbReference type="eggNOG" id="KOG1418">
    <property type="taxonomic scope" value="Eukaryota"/>
</dbReference>
<dbReference type="AlphaFoldDB" id="A0A0L0GDX8"/>
<dbReference type="InterPro" id="IPR011992">
    <property type="entry name" value="EF-hand-dom_pair"/>
</dbReference>
<evidence type="ECO:0000256" key="7">
    <source>
        <dbReference type="ARBA" id="ARBA00023136"/>
    </source>
</evidence>
<dbReference type="GO" id="GO:0030322">
    <property type="term" value="P:stabilization of membrane potential"/>
    <property type="evidence" value="ECO:0007669"/>
    <property type="project" value="TreeGrafter"/>
</dbReference>
<feature type="transmembrane region" description="Helical" evidence="9">
    <location>
        <begin position="188"/>
        <end position="210"/>
    </location>
</feature>
<evidence type="ECO:0000256" key="1">
    <source>
        <dbReference type="ARBA" id="ARBA00004141"/>
    </source>
</evidence>
<evidence type="ECO:0000256" key="5">
    <source>
        <dbReference type="ARBA" id="ARBA00022989"/>
    </source>
</evidence>
<dbReference type="PRINTS" id="PR01333">
    <property type="entry name" value="2POREKCHANEL"/>
</dbReference>
<evidence type="ECO:0000259" key="10">
    <source>
        <dbReference type="PROSITE" id="PS50222"/>
    </source>
</evidence>
<keyword evidence="5 9" id="KW-1133">Transmembrane helix</keyword>
<accession>A0A0L0GDX8</accession>
<feature type="domain" description="EF-hand" evidence="10">
    <location>
        <begin position="225"/>
        <end position="260"/>
    </location>
</feature>
<dbReference type="GeneID" id="25901171"/>
<evidence type="ECO:0000256" key="8">
    <source>
        <dbReference type="ARBA" id="ARBA00023303"/>
    </source>
</evidence>
<dbReference type="GO" id="GO:0022841">
    <property type="term" value="F:potassium ion leak channel activity"/>
    <property type="evidence" value="ECO:0007669"/>
    <property type="project" value="TreeGrafter"/>
</dbReference>
<keyword evidence="2" id="KW-0813">Transport</keyword>
<keyword evidence="4" id="KW-0106">Calcium</keyword>
<feature type="transmembrane region" description="Helical" evidence="9">
    <location>
        <begin position="61"/>
        <end position="81"/>
    </location>
</feature>
<protein>
    <recommendedName>
        <fullName evidence="10">EF-hand domain-containing protein</fullName>
    </recommendedName>
</protein>
<reference evidence="11 12" key="1">
    <citation type="submission" date="2011-02" db="EMBL/GenBank/DDBJ databases">
        <title>The Genome Sequence of Sphaeroforma arctica JP610.</title>
        <authorList>
            <consortium name="The Broad Institute Genome Sequencing Platform"/>
            <person name="Russ C."/>
            <person name="Cuomo C."/>
            <person name="Young S.K."/>
            <person name="Zeng Q."/>
            <person name="Gargeya S."/>
            <person name="Alvarado L."/>
            <person name="Berlin A."/>
            <person name="Chapman S.B."/>
            <person name="Chen Z."/>
            <person name="Freedman E."/>
            <person name="Gellesch M."/>
            <person name="Goldberg J."/>
            <person name="Griggs A."/>
            <person name="Gujja S."/>
            <person name="Heilman E."/>
            <person name="Heiman D."/>
            <person name="Howarth C."/>
            <person name="Mehta T."/>
            <person name="Neiman D."/>
            <person name="Pearson M."/>
            <person name="Roberts A."/>
            <person name="Saif S."/>
            <person name="Shea T."/>
            <person name="Shenoy N."/>
            <person name="Sisk P."/>
            <person name="Stolte C."/>
            <person name="Sykes S."/>
            <person name="White J."/>
            <person name="Yandava C."/>
            <person name="Burger G."/>
            <person name="Gray M.W."/>
            <person name="Holland P.W.H."/>
            <person name="King N."/>
            <person name="Lang F.B.F."/>
            <person name="Roger A.J."/>
            <person name="Ruiz-Trillo I."/>
            <person name="Haas B."/>
            <person name="Nusbaum C."/>
            <person name="Birren B."/>
        </authorList>
    </citation>
    <scope>NUCLEOTIDE SEQUENCE [LARGE SCALE GENOMIC DNA]</scope>
    <source>
        <strain evidence="11 12">JP610</strain>
    </source>
</reference>
<gene>
    <name evidence="11" type="ORF">SARC_00667</name>
</gene>
<dbReference type="Gene3D" id="1.10.238.10">
    <property type="entry name" value="EF-hand"/>
    <property type="match status" value="1"/>
</dbReference>
<dbReference type="SMART" id="SM00054">
    <property type="entry name" value="EFh"/>
    <property type="match status" value="2"/>
</dbReference>
<feature type="transmembrane region" description="Helical" evidence="9">
    <location>
        <begin position="137"/>
        <end position="155"/>
    </location>
</feature>
<dbReference type="Pfam" id="PF13202">
    <property type="entry name" value="EF-hand_5"/>
    <property type="match status" value="1"/>
</dbReference>
<feature type="transmembrane region" description="Helical" evidence="9">
    <location>
        <begin position="87"/>
        <end position="116"/>
    </location>
</feature>
<feature type="domain" description="EF-hand" evidence="10">
    <location>
        <begin position="264"/>
        <end position="299"/>
    </location>
</feature>
<dbReference type="InterPro" id="IPR013099">
    <property type="entry name" value="K_chnl_dom"/>
</dbReference>
<dbReference type="GO" id="GO:0005737">
    <property type="term" value="C:cytoplasm"/>
    <property type="evidence" value="ECO:0007669"/>
    <property type="project" value="UniProtKB-ARBA"/>
</dbReference>
<evidence type="ECO:0000256" key="4">
    <source>
        <dbReference type="ARBA" id="ARBA00022837"/>
    </source>
</evidence>
<dbReference type="InterPro" id="IPR002048">
    <property type="entry name" value="EF_hand_dom"/>
</dbReference>
<evidence type="ECO:0000256" key="9">
    <source>
        <dbReference type="SAM" id="Phobius"/>
    </source>
</evidence>
<keyword evidence="12" id="KW-1185">Reference proteome</keyword>
<comment type="subcellular location">
    <subcellularLocation>
        <location evidence="1">Membrane</location>
        <topology evidence="1">Multi-pass membrane protein</topology>
    </subcellularLocation>
</comment>
<name>A0A0L0GDX8_9EUKA</name>
<evidence type="ECO:0000313" key="12">
    <source>
        <dbReference type="Proteomes" id="UP000054560"/>
    </source>
</evidence>
<organism evidence="11 12">
    <name type="scientific">Sphaeroforma arctica JP610</name>
    <dbReference type="NCBI Taxonomy" id="667725"/>
    <lineage>
        <taxon>Eukaryota</taxon>
        <taxon>Ichthyosporea</taxon>
        <taxon>Ichthyophonida</taxon>
        <taxon>Sphaeroforma</taxon>
    </lineage>
</organism>
<keyword evidence="7 9" id="KW-0472">Membrane</keyword>
<keyword evidence="3 9" id="KW-0812">Transmembrane</keyword>
<dbReference type="PANTHER" id="PTHR11003">
    <property type="entry name" value="POTASSIUM CHANNEL, SUBFAMILY K"/>
    <property type="match status" value="1"/>
</dbReference>
<feature type="transmembrane region" description="Helical" evidence="9">
    <location>
        <begin position="33"/>
        <end position="54"/>
    </location>
</feature>